<name>K5VRH8_PHACS</name>
<keyword evidence="2" id="KW-1185">Reference proteome</keyword>
<dbReference type="AlphaFoldDB" id="K5VRH8"/>
<organism evidence="1 2">
    <name type="scientific">Phanerochaete carnosa (strain HHB-10118-sp)</name>
    <name type="common">White-rot fungus</name>
    <name type="synonym">Peniophora carnosa</name>
    <dbReference type="NCBI Taxonomy" id="650164"/>
    <lineage>
        <taxon>Eukaryota</taxon>
        <taxon>Fungi</taxon>
        <taxon>Dikarya</taxon>
        <taxon>Basidiomycota</taxon>
        <taxon>Agaricomycotina</taxon>
        <taxon>Agaricomycetes</taxon>
        <taxon>Polyporales</taxon>
        <taxon>Phanerochaetaceae</taxon>
        <taxon>Phanerochaete</taxon>
    </lineage>
</organism>
<dbReference type="Proteomes" id="UP000008370">
    <property type="component" value="Unassembled WGS sequence"/>
</dbReference>
<protein>
    <submittedName>
        <fullName evidence="1">Uncharacterized protein</fullName>
    </submittedName>
</protein>
<dbReference type="EMBL" id="JH930473">
    <property type="protein sequence ID" value="EKM54108.1"/>
    <property type="molecule type" value="Genomic_DNA"/>
</dbReference>
<dbReference type="KEGG" id="pco:PHACADRAFT_209929"/>
<dbReference type="GeneID" id="18912912"/>
<dbReference type="RefSeq" id="XP_007396809.1">
    <property type="nucleotide sequence ID" value="XM_007396747.1"/>
</dbReference>
<reference evidence="1 2" key="1">
    <citation type="journal article" date="2012" name="BMC Genomics">
        <title>Comparative genomics of the white-rot fungi, Phanerochaete carnosa and P. chrysosporium, to elucidate the genetic basis of the distinct wood types they colonize.</title>
        <authorList>
            <person name="Suzuki H."/>
            <person name="MacDonald J."/>
            <person name="Syed K."/>
            <person name="Salamov A."/>
            <person name="Hori C."/>
            <person name="Aerts A."/>
            <person name="Henrissat B."/>
            <person name="Wiebenga A."/>
            <person name="vanKuyk P.A."/>
            <person name="Barry K."/>
            <person name="Lindquist E."/>
            <person name="LaButti K."/>
            <person name="Lapidus A."/>
            <person name="Lucas S."/>
            <person name="Coutinho P."/>
            <person name="Gong Y."/>
            <person name="Samejima M."/>
            <person name="Mahadevan R."/>
            <person name="Abou-Zaid M."/>
            <person name="de Vries R.P."/>
            <person name="Igarashi K."/>
            <person name="Yadav J.S."/>
            <person name="Grigoriev I.V."/>
            <person name="Master E.R."/>
        </authorList>
    </citation>
    <scope>NUCLEOTIDE SEQUENCE [LARGE SCALE GENOMIC DNA]</scope>
    <source>
        <strain evidence="1 2">HHB-10118-sp</strain>
    </source>
</reference>
<proteinExistence type="predicted"/>
<dbReference type="HOGENOM" id="CLU_1993427_0_0_1"/>
<dbReference type="InParanoid" id="K5VRH8"/>
<evidence type="ECO:0000313" key="2">
    <source>
        <dbReference type="Proteomes" id="UP000008370"/>
    </source>
</evidence>
<sequence length="125" mass="13456">MPAPQVEPAQLKALSASVRAYTLAKAENRKYFTLDVRLSDTERSKPLDIPCPNHLGILYGTQTRGTQNMVSYTIIFPGFSNLAAGLTVWIKNSQGKTAEALVAALASGIDKLAAQPQTVVQQVVL</sequence>
<accession>K5VRH8</accession>
<gene>
    <name evidence="1" type="ORF">PHACADRAFT_209929</name>
</gene>
<evidence type="ECO:0000313" key="1">
    <source>
        <dbReference type="EMBL" id="EKM54108.1"/>
    </source>
</evidence>